<sequence>MSNGDCKRKSLTGFTLIELMLVVIIIGVLVSMVVPRLAGRTKEAKIAAAKADIEANIALALDLYEVDGGTYPTTEQGLESLRSKPTGSGAPEDWKGPYLKKKPMDPWGNSYKYACPGVHNPHDYDLSSYGPDGVESEDDIVNWEK</sequence>
<gene>
    <name evidence="13" type="primary">gspG</name>
    <name evidence="13" type="ORF">COS99_06700</name>
</gene>
<organism evidence="13 14">
    <name type="scientific">Candidatus Aquitaenariimonas noxiae</name>
    <dbReference type="NCBI Taxonomy" id="1974741"/>
    <lineage>
        <taxon>Bacteria</taxon>
        <taxon>Pseudomonadati</taxon>
        <taxon>Candidatus Omnitrophota</taxon>
        <taxon>Candidatus Aquitaenariimonas</taxon>
    </lineage>
</organism>
<dbReference type="PROSITE" id="PS00409">
    <property type="entry name" value="PROKAR_NTER_METHYL"/>
    <property type="match status" value="1"/>
</dbReference>
<evidence type="ECO:0000256" key="11">
    <source>
        <dbReference type="SAM" id="Phobius"/>
    </source>
</evidence>
<accession>A0A2J0KXS5</accession>
<evidence type="ECO:0000256" key="10">
    <source>
        <dbReference type="SAM" id="MobiDB-lite"/>
    </source>
</evidence>
<dbReference type="Proteomes" id="UP000230052">
    <property type="component" value="Unassembled WGS sequence"/>
</dbReference>
<feature type="domain" description="Type II secretion system protein GspG C-terminal" evidence="12">
    <location>
        <begin position="37"/>
        <end position="143"/>
    </location>
</feature>
<evidence type="ECO:0000256" key="4">
    <source>
        <dbReference type="ARBA" id="ARBA00022475"/>
    </source>
</evidence>
<dbReference type="Gene3D" id="3.30.700.10">
    <property type="entry name" value="Glycoprotein, Type 4 Pilin"/>
    <property type="match status" value="1"/>
</dbReference>
<dbReference type="InterPro" id="IPR013545">
    <property type="entry name" value="T2SS_protein-GspG_C"/>
</dbReference>
<dbReference type="GO" id="GO:0015627">
    <property type="term" value="C:type II protein secretion system complex"/>
    <property type="evidence" value="ECO:0007669"/>
    <property type="project" value="InterPro"/>
</dbReference>
<dbReference type="InterPro" id="IPR012902">
    <property type="entry name" value="N_methyl_site"/>
</dbReference>
<dbReference type="Pfam" id="PF07963">
    <property type="entry name" value="N_methyl"/>
    <property type="match status" value="1"/>
</dbReference>
<dbReference type="PANTHER" id="PTHR30093:SF44">
    <property type="entry name" value="TYPE II SECRETION SYSTEM CORE PROTEIN G"/>
    <property type="match status" value="1"/>
</dbReference>
<feature type="compositionally biased region" description="Acidic residues" evidence="10">
    <location>
        <begin position="134"/>
        <end position="145"/>
    </location>
</feature>
<dbReference type="EMBL" id="PEWV01000067">
    <property type="protein sequence ID" value="PIU41220.1"/>
    <property type="molecule type" value="Genomic_DNA"/>
</dbReference>
<comment type="similarity">
    <text evidence="2">Belongs to the GSP G family.</text>
</comment>
<evidence type="ECO:0000256" key="1">
    <source>
        <dbReference type="ARBA" id="ARBA00004377"/>
    </source>
</evidence>
<keyword evidence="5" id="KW-0488">Methylation</keyword>
<feature type="transmembrane region" description="Helical" evidence="11">
    <location>
        <begin position="12"/>
        <end position="34"/>
    </location>
</feature>
<protein>
    <recommendedName>
        <fullName evidence="3">Type II secretion system core protein G</fullName>
    </recommendedName>
</protein>
<dbReference type="GO" id="GO:0005886">
    <property type="term" value="C:plasma membrane"/>
    <property type="evidence" value="ECO:0007669"/>
    <property type="project" value="UniProtKB-SubCell"/>
</dbReference>
<evidence type="ECO:0000256" key="6">
    <source>
        <dbReference type="ARBA" id="ARBA00022519"/>
    </source>
</evidence>
<keyword evidence="8 11" id="KW-1133">Transmembrane helix</keyword>
<feature type="region of interest" description="Disordered" evidence="10">
    <location>
        <begin position="124"/>
        <end position="145"/>
    </location>
</feature>
<evidence type="ECO:0000256" key="8">
    <source>
        <dbReference type="ARBA" id="ARBA00022989"/>
    </source>
</evidence>
<dbReference type="InterPro" id="IPR045584">
    <property type="entry name" value="Pilin-like"/>
</dbReference>
<name>A0A2J0KXS5_9BACT</name>
<keyword evidence="6" id="KW-0997">Cell inner membrane</keyword>
<keyword evidence="7 11" id="KW-0812">Transmembrane</keyword>
<dbReference type="InterPro" id="IPR000983">
    <property type="entry name" value="Bac_GSPG_pilin"/>
</dbReference>
<comment type="caution">
    <text evidence="13">The sequence shown here is derived from an EMBL/GenBank/DDBJ whole genome shotgun (WGS) entry which is preliminary data.</text>
</comment>
<dbReference type="SUPFAM" id="SSF54523">
    <property type="entry name" value="Pili subunits"/>
    <property type="match status" value="1"/>
</dbReference>
<dbReference type="PRINTS" id="PR00813">
    <property type="entry name" value="BCTERIALGSPG"/>
</dbReference>
<evidence type="ECO:0000256" key="9">
    <source>
        <dbReference type="ARBA" id="ARBA00023136"/>
    </source>
</evidence>
<keyword evidence="9 11" id="KW-0472">Membrane</keyword>
<evidence type="ECO:0000259" key="12">
    <source>
        <dbReference type="Pfam" id="PF08334"/>
    </source>
</evidence>
<dbReference type="NCBIfam" id="TIGR01710">
    <property type="entry name" value="typeII_sec_gspG"/>
    <property type="match status" value="1"/>
</dbReference>
<reference evidence="13 14" key="1">
    <citation type="submission" date="2017-09" db="EMBL/GenBank/DDBJ databases">
        <title>Depth-based differentiation of microbial function through sediment-hosted aquifers and enrichment of novel symbionts in the deep terrestrial subsurface.</title>
        <authorList>
            <person name="Probst A.J."/>
            <person name="Ladd B."/>
            <person name="Jarett J.K."/>
            <person name="Geller-Mcgrath D.E."/>
            <person name="Sieber C.M."/>
            <person name="Emerson J.B."/>
            <person name="Anantharaman K."/>
            <person name="Thomas B.C."/>
            <person name="Malmstrom R."/>
            <person name="Stieglmeier M."/>
            <person name="Klingl A."/>
            <person name="Woyke T."/>
            <person name="Ryan C.M."/>
            <person name="Banfield J.F."/>
        </authorList>
    </citation>
    <scope>NUCLEOTIDE SEQUENCE [LARGE SCALE GENOMIC DNA]</scope>
    <source>
        <strain evidence="13">CG07_land_8_20_14_0_80_42_15</strain>
    </source>
</reference>
<dbReference type="Pfam" id="PF08334">
    <property type="entry name" value="T2SSG"/>
    <property type="match status" value="1"/>
</dbReference>
<evidence type="ECO:0000256" key="5">
    <source>
        <dbReference type="ARBA" id="ARBA00022481"/>
    </source>
</evidence>
<evidence type="ECO:0000256" key="7">
    <source>
        <dbReference type="ARBA" id="ARBA00022692"/>
    </source>
</evidence>
<evidence type="ECO:0000256" key="3">
    <source>
        <dbReference type="ARBA" id="ARBA00020042"/>
    </source>
</evidence>
<feature type="region of interest" description="Disordered" evidence="10">
    <location>
        <begin position="74"/>
        <end position="99"/>
    </location>
</feature>
<dbReference type="PANTHER" id="PTHR30093">
    <property type="entry name" value="GENERAL SECRETION PATHWAY PROTEIN G"/>
    <property type="match status" value="1"/>
</dbReference>
<dbReference type="NCBIfam" id="TIGR02532">
    <property type="entry name" value="IV_pilin_GFxxxE"/>
    <property type="match status" value="1"/>
</dbReference>
<evidence type="ECO:0000256" key="2">
    <source>
        <dbReference type="ARBA" id="ARBA00009984"/>
    </source>
</evidence>
<dbReference type="GO" id="GO:0015628">
    <property type="term" value="P:protein secretion by the type II secretion system"/>
    <property type="evidence" value="ECO:0007669"/>
    <property type="project" value="InterPro"/>
</dbReference>
<keyword evidence="4" id="KW-1003">Cell membrane</keyword>
<evidence type="ECO:0000313" key="14">
    <source>
        <dbReference type="Proteomes" id="UP000230052"/>
    </source>
</evidence>
<comment type="subcellular location">
    <subcellularLocation>
        <location evidence="1">Cell inner membrane</location>
        <topology evidence="1">Single-pass membrane protein</topology>
    </subcellularLocation>
</comment>
<proteinExistence type="inferred from homology"/>
<evidence type="ECO:0000313" key="13">
    <source>
        <dbReference type="EMBL" id="PIU41220.1"/>
    </source>
</evidence>
<dbReference type="InterPro" id="IPR010054">
    <property type="entry name" value="Type2_sec_GspG"/>
</dbReference>
<dbReference type="AlphaFoldDB" id="A0A2J0KXS5"/>